<name>A0A1I8JL54_9PLAT</name>
<evidence type="ECO:0000313" key="2">
    <source>
        <dbReference type="Proteomes" id="UP000095280"/>
    </source>
</evidence>
<evidence type="ECO:0000256" key="1">
    <source>
        <dbReference type="SAM" id="MobiDB-lite"/>
    </source>
</evidence>
<dbReference type="AlphaFoldDB" id="A0A1I8JL54"/>
<dbReference type="WBParaSite" id="maker-uti_cns_0048532-snap-gene-0.4-mRNA-1">
    <property type="protein sequence ID" value="maker-uti_cns_0048532-snap-gene-0.4-mRNA-1"/>
    <property type="gene ID" value="maker-uti_cns_0048532-snap-gene-0.4"/>
</dbReference>
<proteinExistence type="predicted"/>
<keyword evidence="2" id="KW-1185">Reference proteome</keyword>
<organism evidence="2 3">
    <name type="scientific">Macrostomum lignano</name>
    <dbReference type="NCBI Taxonomy" id="282301"/>
    <lineage>
        <taxon>Eukaryota</taxon>
        <taxon>Metazoa</taxon>
        <taxon>Spiralia</taxon>
        <taxon>Lophotrochozoa</taxon>
        <taxon>Platyhelminthes</taxon>
        <taxon>Rhabditophora</taxon>
        <taxon>Macrostomorpha</taxon>
        <taxon>Macrostomida</taxon>
        <taxon>Macrostomidae</taxon>
        <taxon>Macrostomum</taxon>
    </lineage>
</organism>
<dbReference type="Proteomes" id="UP000095280">
    <property type="component" value="Unplaced"/>
</dbReference>
<accession>A0A1I8JL54</accession>
<reference evidence="3" key="1">
    <citation type="submission" date="2016-11" db="UniProtKB">
        <authorList>
            <consortium name="WormBaseParasite"/>
        </authorList>
    </citation>
    <scope>IDENTIFICATION</scope>
</reference>
<protein>
    <submittedName>
        <fullName evidence="3">Uncharacterized protein</fullName>
    </submittedName>
</protein>
<sequence length="194" mass="21101">MTLPPPLLPHHRMPEAPLPPAGSIGGSFSGFNFCSKMSHAAGGTPSSRGGLFAQRACVVRSLADRLNQSPAIRFHPSRCFCCQPVSEPTVTMATASTTTQPHPRNRSTHPTRRLGRLATGQLSRRLWSGCGCLLKPLLTRPPTRGKDRDVADCLLSGRCSPSPCRSCPTCRRVRSIRLVDKRTISRSAGWSELF</sequence>
<feature type="region of interest" description="Disordered" evidence="1">
    <location>
        <begin position="1"/>
        <end position="21"/>
    </location>
</feature>
<evidence type="ECO:0000313" key="3">
    <source>
        <dbReference type="WBParaSite" id="maker-uti_cns_0048532-snap-gene-0.4-mRNA-1"/>
    </source>
</evidence>